<evidence type="ECO:0000313" key="11">
    <source>
        <dbReference type="Proteomes" id="UP001431429"/>
    </source>
</evidence>
<feature type="coiled-coil region" evidence="7">
    <location>
        <begin position="12"/>
        <end position="39"/>
    </location>
</feature>
<dbReference type="SMART" id="SM00823">
    <property type="entry name" value="PKS_PP"/>
    <property type="match status" value="1"/>
</dbReference>
<dbReference type="InterPro" id="IPR016036">
    <property type="entry name" value="Malonyl_transacylase_ACP-bd"/>
</dbReference>
<keyword evidence="2" id="KW-0597">Phosphoprotein</keyword>
<dbReference type="InterPro" id="IPR020841">
    <property type="entry name" value="PKS_Beta-ketoAc_synthase_dom"/>
</dbReference>
<dbReference type="PROSITE" id="PS50075">
    <property type="entry name" value="CARRIER"/>
    <property type="match status" value="1"/>
</dbReference>
<keyword evidence="5" id="KW-0511">Multifunctional enzyme</keyword>
<organism evidence="10 11">
    <name type="scientific">Streptomyces albipurpureus</name>
    <dbReference type="NCBI Taxonomy" id="2897419"/>
    <lineage>
        <taxon>Bacteria</taxon>
        <taxon>Bacillati</taxon>
        <taxon>Actinomycetota</taxon>
        <taxon>Actinomycetes</taxon>
        <taxon>Kitasatosporales</taxon>
        <taxon>Streptomycetaceae</taxon>
        <taxon>Streptomyces</taxon>
    </lineage>
</organism>
<dbReference type="InterPro" id="IPR016035">
    <property type="entry name" value="Acyl_Trfase/lysoPLipase"/>
</dbReference>
<dbReference type="Gene3D" id="3.40.47.10">
    <property type="match status" value="1"/>
</dbReference>
<keyword evidence="11" id="KW-1185">Reference proteome</keyword>
<dbReference type="InterPro" id="IPR036736">
    <property type="entry name" value="ACP-like_sf"/>
</dbReference>
<comment type="caution">
    <text evidence="10">The sequence shown here is derived from an EMBL/GenBank/DDBJ whole genome shotgun (WGS) entry which is preliminary data.</text>
</comment>
<reference evidence="10" key="1">
    <citation type="submission" date="2022-06" db="EMBL/GenBank/DDBJ databases">
        <title>Genome public.</title>
        <authorList>
            <person name="Sun Q."/>
        </authorList>
    </citation>
    <scope>NUCLEOTIDE SEQUENCE</scope>
    <source>
        <strain evidence="10">CWNU-1</strain>
    </source>
</reference>
<dbReference type="GO" id="GO:0016746">
    <property type="term" value="F:acyltransferase activity"/>
    <property type="evidence" value="ECO:0007669"/>
    <property type="project" value="UniProtKB-KW"/>
</dbReference>
<evidence type="ECO:0000259" key="9">
    <source>
        <dbReference type="PROSITE" id="PS52004"/>
    </source>
</evidence>
<dbReference type="PANTHER" id="PTHR43775:SF51">
    <property type="entry name" value="INACTIVE PHENOLPHTHIOCEROL SYNTHESIS POLYKETIDE SYNTHASE TYPE I PKS1-RELATED"/>
    <property type="match status" value="1"/>
</dbReference>
<dbReference type="InterPro" id="IPR014031">
    <property type="entry name" value="Ketoacyl_synth_C"/>
</dbReference>
<dbReference type="Gene3D" id="1.10.1200.10">
    <property type="entry name" value="ACP-like"/>
    <property type="match status" value="1"/>
</dbReference>
<dbReference type="InterPro" id="IPR032821">
    <property type="entry name" value="PKS_assoc"/>
</dbReference>
<dbReference type="SMART" id="SM00827">
    <property type="entry name" value="PKS_AT"/>
    <property type="match status" value="1"/>
</dbReference>
<dbReference type="Gene3D" id="3.40.366.10">
    <property type="entry name" value="Malonyl-Coenzyme A Acyl Carrier Protein, domain 2"/>
    <property type="match status" value="1"/>
</dbReference>
<dbReference type="Pfam" id="PF16197">
    <property type="entry name" value="KAsynt_C_assoc"/>
    <property type="match status" value="1"/>
</dbReference>
<dbReference type="InterPro" id="IPR006162">
    <property type="entry name" value="Ppantetheine_attach_site"/>
</dbReference>
<dbReference type="SUPFAM" id="SSF53901">
    <property type="entry name" value="Thiolase-like"/>
    <property type="match status" value="1"/>
</dbReference>
<feature type="domain" description="Ketosynthase family 3 (KS3)" evidence="9">
    <location>
        <begin position="41"/>
        <end position="466"/>
    </location>
</feature>
<dbReference type="EMBL" id="JAMQAW010000012">
    <property type="protein sequence ID" value="MCM2389949.1"/>
    <property type="molecule type" value="Genomic_DNA"/>
</dbReference>
<dbReference type="Pfam" id="PF00109">
    <property type="entry name" value="ketoacyl-synt"/>
    <property type="match status" value="1"/>
</dbReference>
<name>A0ABT0UPM9_9ACTN</name>
<dbReference type="SMART" id="SM00825">
    <property type="entry name" value="PKS_KS"/>
    <property type="match status" value="1"/>
</dbReference>
<dbReference type="SUPFAM" id="SSF47336">
    <property type="entry name" value="ACP-like"/>
    <property type="match status" value="1"/>
</dbReference>
<dbReference type="InterPro" id="IPR016039">
    <property type="entry name" value="Thiolase-like"/>
</dbReference>
<dbReference type="Pfam" id="PF00550">
    <property type="entry name" value="PP-binding"/>
    <property type="match status" value="1"/>
</dbReference>
<evidence type="ECO:0000256" key="6">
    <source>
        <dbReference type="ARBA" id="ARBA00023315"/>
    </source>
</evidence>
<gene>
    <name evidence="10" type="ORF">NBG84_16900</name>
</gene>
<keyword evidence="1" id="KW-0596">Phosphopantetheine</keyword>
<evidence type="ECO:0000256" key="3">
    <source>
        <dbReference type="ARBA" id="ARBA00022679"/>
    </source>
</evidence>
<keyword evidence="3" id="KW-0808">Transferase</keyword>
<dbReference type="SUPFAM" id="SSF52151">
    <property type="entry name" value="FabD/lysophospholipase-like"/>
    <property type="match status" value="1"/>
</dbReference>
<evidence type="ECO:0000256" key="7">
    <source>
        <dbReference type="SAM" id="Coils"/>
    </source>
</evidence>
<dbReference type="PROSITE" id="PS52004">
    <property type="entry name" value="KS3_2"/>
    <property type="match status" value="1"/>
</dbReference>
<sequence length="1043" mass="110901">MDHSAEPAADGADRVERALRTLLEERDRLRRENDALKARRGEPIAVVAMACRFPGGVSSPEQLWDAIRGGLDLVEEFPQDRGWRDVFDHDPDTLGGSYVRHGGFLADVADFDADFFGISPREALAIDPQQRLLLETSWEVFERAGIVPADLRGADVGVFSGVSSPEYGLRFLEASQHELEGHLSFGSALSVASGRVAYELGLTGPAVTVDTACSSSLVAAHLAVQSLRSGECSLALAGGAAVMSTPAAFVSFSRQRGLSADGRCKAFANAADGTGWAEGVGVLLLERLSDARRDGHPVLAVLRGSAVNQDGASNGLTAPSGRAQQQVIRRALADAGVPASEVDLVEAHGTGTVLGDPVEADALLATYGQGRAEGRPLWLGSLKSNMGHAQAAAGVAGVIKAVMAIRNGFLPKTLHVDEPSRHVDWSSGAVELLVEGREWPRADGPRRAGVSSFGFSGTNAHVILEEEPPVDDQAAEPGPGPAVVGGLVPWAVSGRKAAALRRQADKLRDFVAADPGADIADVGWSLVSSRSDFGHRAVVLGRDRDELLSGLTALSDGSEPPGVVRGVAGELGGVVFMFPGQGSQWVGMGRQLYDAFPVFARGLDECATALAEWVDWSLLDVVRGVEGAPSLDRLDVVQPALFSVMVSMAALWRSWGVEPAAVVGHSQGEIAAAHVCGALSMRDAAKVVALRSKALVDLVGHGGMASVAASADLVAARLAPWNDRLSVAVVNGPRSVVVSGEPDALDEFLEKMNVEGVQTRRISVDYASHSHQVSRVRDRVIAPLSGLSPKTSTLPFYSTLRGEAIDTAELNGTYWYDNLREKVLFESSVRRLVDDGFRVFIEMSPHPVLAVPVQEMVEELPDAVVLSSARRDRGEVESVVGSLAQLHVRGGAVDWAALFGARRRVDLPTYAFRRQRYWLYSSPEAGAAQTPLAELPTDDDDPVPLPEMISGLPDDEATALVLDHVLRKVAAVLGQPSDEPVDPDQEFIKLGFDSLLAVQLSKRLAAMTELKMRPNLVLRHPTPRLVAGHIMTSLRGLSESKLG</sequence>
<dbReference type="InterPro" id="IPR014030">
    <property type="entry name" value="Ketoacyl_synth_N"/>
</dbReference>
<evidence type="ECO:0000256" key="2">
    <source>
        <dbReference type="ARBA" id="ARBA00022553"/>
    </source>
</evidence>
<keyword evidence="4" id="KW-0045">Antibiotic biosynthesis</keyword>
<dbReference type="InterPro" id="IPR020806">
    <property type="entry name" value="PKS_PP-bd"/>
</dbReference>
<dbReference type="InterPro" id="IPR009081">
    <property type="entry name" value="PP-bd_ACP"/>
</dbReference>
<dbReference type="CDD" id="cd00833">
    <property type="entry name" value="PKS"/>
    <property type="match status" value="1"/>
</dbReference>
<dbReference type="SUPFAM" id="SSF55048">
    <property type="entry name" value="Probable ACP-binding domain of malonyl-CoA ACP transacylase"/>
    <property type="match status" value="1"/>
</dbReference>
<feature type="domain" description="Carrier" evidence="8">
    <location>
        <begin position="959"/>
        <end position="1034"/>
    </location>
</feature>
<dbReference type="Pfam" id="PF02801">
    <property type="entry name" value="Ketoacyl-synt_C"/>
    <property type="match status" value="1"/>
</dbReference>
<keyword evidence="7" id="KW-0175">Coiled coil</keyword>
<keyword evidence="6 10" id="KW-0012">Acyltransferase</keyword>
<protein>
    <submittedName>
        <fullName evidence="10">Acyltransferase domain-containing protein</fullName>
    </submittedName>
</protein>
<evidence type="ECO:0000256" key="1">
    <source>
        <dbReference type="ARBA" id="ARBA00022450"/>
    </source>
</evidence>
<dbReference type="Gene3D" id="3.30.70.3290">
    <property type="match status" value="1"/>
</dbReference>
<evidence type="ECO:0000256" key="4">
    <source>
        <dbReference type="ARBA" id="ARBA00023194"/>
    </source>
</evidence>
<dbReference type="RefSeq" id="WP_250920287.1">
    <property type="nucleotide sequence ID" value="NZ_JAMQAW010000012.1"/>
</dbReference>
<evidence type="ECO:0000256" key="5">
    <source>
        <dbReference type="ARBA" id="ARBA00023268"/>
    </source>
</evidence>
<accession>A0ABT0UPM9</accession>
<proteinExistence type="predicted"/>
<evidence type="ECO:0000259" key="8">
    <source>
        <dbReference type="PROSITE" id="PS50075"/>
    </source>
</evidence>
<dbReference type="InterPro" id="IPR001227">
    <property type="entry name" value="Ac_transferase_dom_sf"/>
</dbReference>
<dbReference type="Proteomes" id="UP001431429">
    <property type="component" value="Unassembled WGS sequence"/>
</dbReference>
<dbReference type="InterPro" id="IPR014043">
    <property type="entry name" value="Acyl_transferase_dom"/>
</dbReference>
<dbReference type="Pfam" id="PF00698">
    <property type="entry name" value="Acyl_transf_1"/>
    <property type="match status" value="1"/>
</dbReference>
<evidence type="ECO:0000313" key="10">
    <source>
        <dbReference type="EMBL" id="MCM2389949.1"/>
    </source>
</evidence>
<dbReference type="PROSITE" id="PS00012">
    <property type="entry name" value="PHOSPHOPANTETHEINE"/>
    <property type="match status" value="1"/>
</dbReference>
<dbReference type="InterPro" id="IPR050091">
    <property type="entry name" value="PKS_NRPS_Biosynth_Enz"/>
</dbReference>
<dbReference type="PANTHER" id="PTHR43775">
    <property type="entry name" value="FATTY ACID SYNTHASE"/>
    <property type="match status" value="1"/>
</dbReference>